<comment type="caution">
    <text evidence="2">The sequence shown here is derived from an EMBL/GenBank/DDBJ whole genome shotgun (WGS) entry which is preliminary data.</text>
</comment>
<protein>
    <submittedName>
        <fullName evidence="2">DUF1801 domain-containing protein</fullName>
    </submittedName>
</protein>
<evidence type="ECO:0000313" key="2">
    <source>
        <dbReference type="EMBL" id="RRH92614.1"/>
    </source>
</evidence>
<dbReference type="InterPro" id="IPR014922">
    <property type="entry name" value="YdhG-like"/>
</dbReference>
<organism evidence="2 5">
    <name type="scientific">Variovorax beijingensis</name>
    <dbReference type="NCBI Taxonomy" id="2496117"/>
    <lineage>
        <taxon>Bacteria</taxon>
        <taxon>Pseudomonadati</taxon>
        <taxon>Pseudomonadota</taxon>
        <taxon>Betaproteobacteria</taxon>
        <taxon>Burkholderiales</taxon>
        <taxon>Comamonadaceae</taxon>
        <taxon>Variovorax</taxon>
    </lineage>
</organism>
<evidence type="ECO:0000313" key="5">
    <source>
        <dbReference type="Proteomes" id="UP000271590"/>
    </source>
</evidence>
<dbReference type="AlphaFoldDB" id="A0A3P3F1V2"/>
<accession>A0A3P3F1V2</accession>
<gene>
    <name evidence="2" type="ORF">EH244_01980</name>
    <name evidence="3" type="ORF">EJO66_04505</name>
</gene>
<proteinExistence type="predicted"/>
<feature type="domain" description="YdhG-like" evidence="1">
    <location>
        <begin position="28"/>
        <end position="123"/>
    </location>
</feature>
<dbReference type="EMBL" id="RQXU01000001">
    <property type="protein sequence ID" value="RRH92614.1"/>
    <property type="molecule type" value="Genomic_DNA"/>
</dbReference>
<dbReference type="Gene3D" id="3.90.1150.200">
    <property type="match status" value="1"/>
</dbReference>
<name>A0A3P3F1V2_9BURK</name>
<evidence type="ECO:0000259" key="1">
    <source>
        <dbReference type="Pfam" id="PF08818"/>
    </source>
</evidence>
<dbReference type="Proteomes" id="UP000271137">
    <property type="component" value="Unassembled WGS sequence"/>
</dbReference>
<dbReference type="SUPFAM" id="SSF159888">
    <property type="entry name" value="YdhG-like"/>
    <property type="match status" value="1"/>
</dbReference>
<reference evidence="2 5" key="1">
    <citation type="submission" date="2018-11" db="EMBL/GenBank/DDBJ databases">
        <title>The genome of Variovorax sp T529.</title>
        <authorList>
            <person name="Gao J."/>
        </authorList>
    </citation>
    <scope>NUCLEOTIDE SEQUENCE [LARGE SCALE GENOMIC DNA]</scope>
    <source>
        <strain evidence="2 5">T529</strain>
    </source>
</reference>
<reference evidence="3 4" key="2">
    <citation type="submission" date="2018-12" db="EMBL/GenBank/DDBJ databases">
        <title>The genome sequences of strain 502.</title>
        <authorList>
            <person name="Gao J."/>
            <person name="Sun J."/>
        </authorList>
    </citation>
    <scope>NUCLEOTIDE SEQUENCE [LARGE SCALE GENOMIC DNA]</scope>
    <source>
        <strain evidence="3 4">502</strain>
    </source>
</reference>
<dbReference type="RefSeq" id="WP_124956452.1">
    <property type="nucleotide sequence ID" value="NZ_CBFHCE010000012.1"/>
</dbReference>
<dbReference type="EMBL" id="RXFQ01000002">
    <property type="protein sequence ID" value="RSZ43048.1"/>
    <property type="molecule type" value="Genomic_DNA"/>
</dbReference>
<keyword evidence="4" id="KW-1185">Reference proteome</keyword>
<evidence type="ECO:0000313" key="3">
    <source>
        <dbReference type="EMBL" id="RSZ43048.1"/>
    </source>
</evidence>
<dbReference type="Proteomes" id="UP000271590">
    <property type="component" value="Unassembled WGS sequence"/>
</dbReference>
<dbReference type="Pfam" id="PF08818">
    <property type="entry name" value="DUF1801"/>
    <property type="match status" value="1"/>
</dbReference>
<sequence length="141" mass="15309">MKKSHASTGQPASELISQRIAELGGWRGETLGRMRKLIRQAEPDVVEEWKWMGTPVWSYGGIICTGESYKDKVKLTFAKGASLPDPASLFNASLDGNMRRAIDIFEGDEVDEAAFGALVREAVALNSAGKPKPAKKKTAKS</sequence>
<evidence type="ECO:0000313" key="4">
    <source>
        <dbReference type="Proteomes" id="UP000271137"/>
    </source>
</evidence>